<dbReference type="GO" id="GO:0051920">
    <property type="term" value="F:peroxiredoxin activity"/>
    <property type="evidence" value="ECO:0007669"/>
    <property type="project" value="InterPro"/>
</dbReference>
<dbReference type="Pfam" id="PF02627">
    <property type="entry name" value="CMD"/>
    <property type="match status" value="1"/>
</dbReference>
<dbReference type="InterPro" id="IPR004675">
    <property type="entry name" value="AhpD_core"/>
</dbReference>
<gene>
    <name evidence="2" type="ORF">PQJ61_06590</name>
</gene>
<evidence type="ECO:0000259" key="1">
    <source>
        <dbReference type="Pfam" id="PF02627"/>
    </source>
</evidence>
<name>A0AAJ1MNH3_9SPIO</name>
<protein>
    <submittedName>
        <fullName evidence="2">Carboxymuconolactone decarboxylase family protein</fullName>
    </submittedName>
</protein>
<evidence type="ECO:0000313" key="2">
    <source>
        <dbReference type="EMBL" id="MDC7226414.1"/>
    </source>
</evidence>
<dbReference type="SUPFAM" id="SSF69118">
    <property type="entry name" value="AhpD-like"/>
    <property type="match status" value="1"/>
</dbReference>
<dbReference type="InterPro" id="IPR029032">
    <property type="entry name" value="AhpD-like"/>
</dbReference>
<accession>A0AAJ1MNH3</accession>
<dbReference type="InterPro" id="IPR003779">
    <property type="entry name" value="CMD-like"/>
</dbReference>
<comment type="caution">
    <text evidence="2">The sequence shown here is derived from an EMBL/GenBank/DDBJ whole genome shotgun (WGS) entry which is preliminary data.</text>
</comment>
<evidence type="ECO:0000313" key="3">
    <source>
        <dbReference type="Proteomes" id="UP001221217"/>
    </source>
</evidence>
<dbReference type="Proteomes" id="UP001221217">
    <property type="component" value="Unassembled WGS sequence"/>
</dbReference>
<reference evidence="2 3" key="1">
    <citation type="submission" date="2022-12" db="EMBL/GenBank/DDBJ databases">
        <title>Metagenome assembled genome from gulf of manar.</title>
        <authorList>
            <person name="Kohli P."/>
            <person name="Pk S."/>
            <person name="Venkata Ramana C."/>
            <person name="Sasikala C."/>
        </authorList>
    </citation>
    <scope>NUCLEOTIDE SEQUENCE [LARGE SCALE GENOMIC DNA]</scope>
    <source>
        <strain evidence="2">JB008</strain>
    </source>
</reference>
<feature type="domain" description="Carboxymuconolactone decarboxylase-like" evidence="1">
    <location>
        <begin position="43"/>
        <end position="81"/>
    </location>
</feature>
<dbReference type="Gene3D" id="1.20.1290.10">
    <property type="entry name" value="AhpD-like"/>
    <property type="match status" value="1"/>
</dbReference>
<dbReference type="EMBL" id="JAQQAL010000011">
    <property type="protein sequence ID" value="MDC7226414.1"/>
    <property type="molecule type" value="Genomic_DNA"/>
</dbReference>
<proteinExistence type="predicted"/>
<sequence length="182" mass="20410">MAEKRLRNFETAGEFFRMFGGVFRTMSGMRRIPKNERIAAEFSERIMLAVTAVNQCAYCSFLHTQTALEKGVQLDQIHQILEGEIGSFSDEEIPAVLYGQHYAETKGNVSAAAREKFISAYGASRAGHIEGYIMSVCFGNLCSNTVYTRENNLLTPEQKRRGLLLYLLCKPIAAGIRRSGKR</sequence>
<dbReference type="NCBIfam" id="TIGR00778">
    <property type="entry name" value="ahpD_dom"/>
    <property type="match status" value="1"/>
</dbReference>
<dbReference type="AlphaFoldDB" id="A0AAJ1MNH3"/>
<organism evidence="2 3">
    <name type="scientific">Candidatus Thalassospirochaeta sargassi</name>
    <dbReference type="NCBI Taxonomy" id="3119039"/>
    <lineage>
        <taxon>Bacteria</taxon>
        <taxon>Pseudomonadati</taxon>
        <taxon>Spirochaetota</taxon>
        <taxon>Spirochaetia</taxon>
        <taxon>Spirochaetales</taxon>
        <taxon>Spirochaetaceae</taxon>
        <taxon>Candidatus Thalassospirochaeta</taxon>
    </lineage>
</organism>